<dbReference type="GO" id="GO:0003725">
    <property type="term" value="F:double-stranded RNA binding"/>
    <property type="evidence" value="ECO:0007669"/>
    <property type="project" value="InterPro"/>
</dbReference>
<comment type="pathway">
    <text evidence="1">Protein modification; [NiFe] hydrogenase maturation.</text>
</comment>
<dbReference type="GO" id="GO:0016743">
    <property type="term" value="F:carboxyl- or carbamoyltransferase activity"/>
    <property type="evidence" value="ECO:0007669"/>
    <property type="project" value="UniProtKB-UniRule"/>
</dbReference>
<dbReference type="Pfam" id="PF22521">
    <property type="entry name" value="HypF_C_2"/>
    <property type="match status" value="1"/>
</dbReference>
<evidence type="ECO:0000256" key="4">
    <source>
        <dbReference type="ARBA" id="ARBA00022598"/>
    </source>
</evidence>
<comment type="catalytic activity">
    <reaction evidence="9">
        <text>C-terminal L-cysteinyl-[HypE protein] + carbamoyl phosphate + ATP + H2O = C-terminal S-carboxamide-L-cysteinyl-[HypE protein] + AMP + phosphate + diphosphate + H(+)</text>
        <dbReference type="Rhea" id="RHEA:55636"/>
        <dbReference type="Rhea" id="RHEA-COMP:14247"/>
        <dbReference type="Rhea" id="RHEA-COMP:14392"/>
        <dbReference type="ChEBI" id="CHEBI:15377"/>
        <dbReference type="ChEBI" id="CHEBI:15378"/>
        <dbReference type="ChEBI" id="CHEBI:30616"/>
        <dbReference type="ChEBI" id="CHEBI:33019"/>
        <dbReference type="ChEBI" id="CHEBI:43474"/>
        <dbReference type="ChEBI" id="CHEBI:58228"/>
        <dbReference type="ChEBI" id="CHEBI:76913"/>
        <dbReference type="ChEBI" id="CHEBI:139126"/>
        <dbReference type="ChEBI" id="CHEBI:456215"/>
    </reaction>
</comment>
<evidence type="ECO:0000259" key="12">
    <source>
        <dbReference type="PROSITE" id="PS51160"/>
    </source>
</evidence>
<comment type="caution">
    <text evidence="14">The sequence shown here is derived from an EMBL/GenBank/DDBJ whole genome shotgun (WGS) entry which is preliminary data.</text>
</comment>
<dbReference type="SUPFAM" id="SSF54975">
    <property type="entry name" value="Acylphosphatase/BLUF domain-like"/>
    <property type="match status" value="1"/>
</dbReference>
<dbReference type="GO" id="GO:0008270">
    <property type="term" value="F:zinc ion binding"/>
    <property type="evidence" value="ECO:0007669"/>
    <property type="project" value="UniProtKB-KW"/>
</dbReference>
<evidence type="ECO:0000313" key="15">
    <source>
        <dbReference type="Proteomes" id="UP000768462"/>
    </source>
</evidence>
<accession>A0A927ZNI6</accession>
<dbReference type="InterPro" id="IPR051060">
    <property type="entry name" value="Carbamoyltrans_HypF-like"/>
</dbReference>
<evidence type="ECO:0000256" key="1">
    <source>
        <dbReference type="ARBA" id="ARBA00004711"/>
    </source>
</evidence>
<dbReference type="FunFam" id="3.30.420.40:FF:000124">
    <property type="entry name" value="Carbamoyltransferase HypF"/>
    <property type="match status" value="1"/>
</dbReference>
<dbReference type="NCBIfam" id="TIGR00143">
    <property type="entry name" value="hypF"/>
    <property type="match status" value="1"/>
</dbReference>
<dbReference type="Pfam" id="PF07503">
    <property type="entry name" value="zf-HYPF"/>
    <property type="match status" value="2"/>
</dbReference>
<comment type="similarity">
    <text evidence="2">Belongs to the acylphosphatase family.</text>
</comment>
<dbReference type="Pfam" id="PF00708">
    <property type="entry name" value="Acylphosphatase"/>
    <property type="match status" value="1"/>
</dbReference>
<evidence type="ECO:0000256" key="7">
    <source>
        <dbReference type="ARBA" id="ARBA00022833"/>
    </source>
</evidence>
<dbReference type="PROSITE" id="PS00150">
    <property type="entry name" value="ACYLPHOSPHATASE_1"/>
    <property type="match status" value="1"/>
</dbReference>
<dbReference type="Pfam" id="PF01300">
    <property type="entry name" value="Sua5_yciO_yrdC"/>
    <property type="match status" value="1"/>
</dbReference>
<sequence length="767" mass="87443">MIRKGITVKGTVQGVGFRPFVYRIALENQLSGWVNNTSKGVVMEIQGAEVGIENFLTNLKERAPELSSIEEVVVENKKSLKDYKEFLIVESTGEKGRTLISPDIATCKECEKELRDSINQRRYLYPFINCTNCGPRFSIIKDTPYDRKYTSMDNFTMCDKCKEEYENPDDRRFHAEPTCCSSCGPRVILLDNKGNPIKSKDEFESVRKYLREGKIIGIKGIGGFNLVCDGNNELAIEKLRHRKHRPDKALALMMKDINVVEKYCYVNNEEKEILTGNKKPILLIKKKNNKLPTNISFNNKRLGVVLPYSPLHYLIFDNDIDTLVFTSGNLSTIPIIYEDIEAIDNLSEIVDYFFIHNREINMPVDDSVVQVIGGYGRVIRAGRGYAPYYNKYIFKENILALGSQFKNSFSLGSGDCIFTSPYIGDMDGEENYLRFNRVLKHMKNIFRVEPSTIIHDMHPNYWSKDYLDKNKVRTLGVYHHHSHIVSCMIENKEKDKVIGIAFDGVGYGEDGNLWGGEFLICDKKNFFRGAHLKYIPLPGGDGAVKFPGRIGLSLLLEALKEDEIEEAACRYFHGMESRIIINMLRKNFNCPLTSSMGRLFDGIASLLDFNKEVSYEGEAALYVQCLAEDFIDSLKGTNDYDYIKRCENRYHWGISDSLPYIININNMIRDIIKDLDNNIDKGCIALKFHNTIIDFSNEICIKLREEYRINKVALSGGVFQNSILLEGIEMALKESGFQVITHRLIPCNDGGLSIGQVVIGNELCKEY</sequence>
<dbReference type="GO" id="GO:0003998">
    <property type="term" value="F:acylphosphatase activity"/>
    <property type="evidence" value="ECO:0007669"/>
    <property type="project" value="UniProtKB-EC"/>
</dbReference>
<dbReference type="Gene3D" id="3.30.110.120">
    <property type="match status" value="1"/>
</dbReference>
<dbReference type="Proteomes" id="UP000768462">
    <property type="component" value="Unassembled WGS sequence"/>
</dbReference>
<feature type="active site" evidence="11">
    <location>
        <position position="36"/>
    </location>
</feature>
<dbReference type="InterPro" id="IPR041440">
    <property type="entry name" value="HypF_C"/>
</dbReference>
<evidence type="ECO:0000256" key="10">
    <source>
        <dbReference type="PIRNR" id="PIRNR006256"/>
    </source>
</evidence>
<protein>
    <recommendedName>
        <fullName evidence="10">Carbamoyltransferase</fullName>
        <ecNumber evidence="10">6.2.-.-</ecNumber>
    </recommendedName>
</protein>
<keyword evidence="7" id="KW-0862">Zinc</keyword>
<dbReference type="PROSITE" id="PS51160">
    <property type="entry name" value="ACYLPHOSPHATASE_3"/>
    <property type="match status" value="1"/>
</dbReference>
<proteinExistence type="inferred from homology"/>
<comment type="catalytic activity">
    <reaction evidence="8 11">
        <text>an acyl phosphate + H2O = a carboxylate + phosphate + H(+)</text>
        <dbReference type="Rhea" id="RHEA:14965"/>
        <dbReference type="ChEBI" id="CHEBI:15377"/>
        <dbReference type="ChEBI" id="CHEBI:15378"/>
        <dbReference type="ChEBI" id="CHEBI:29067"/>
        <dbReference type="ChEBI" id="CHEBI:43474"/>
        <dbReference type="ChEBI" id="CHEBI:59918"/>
        <dbReference type="EC" id="3.6.1.7"/>
    </reaction>
</comment>
<evidence type="ECO:0000256" key="8">
    <source>
        <dbReference type="ARBA" id="ARBA00047645"/>
    </source>
</evidence>
<dbReference type="InterPro" id="IPR006070">
    <property type="entry name" value="Sua5-like_dom"/>
</dbReference>
<dbReference type="InterPro" id="IPR011125">
    <property type="entry name" value="Znf_HypF"/>
</dbReference>
<organism evidence="14 15">
    <name type="scientific">Clostridium sulfidigenes</name>
    <dbReference type="NCBI Taxonomy" id="318464"/>
    <lineage>
        <taxon>Bacteria</taxon>
        <taxon>Bacillati</taxon>
        <taxon>Bacillota</taxon>
        <taxon>Clostridia</taxon>
        <taxon>Eubacteriales</taxon>
        <taxon>Clostridiaceae</taxon>
        <taxon>Clostridium</taxon>
    </lineage>
</organism>
<dbReference type="Gene3D" id="3.30.420.40">
    <property type="match status" value="1"/>
</dbReference>
<feature type="active site" evidence="11">
    <location>
        <position position="18"/>
    </location>
</feature>
<dbReference type="Gene3D" id="3.90.870.50">
    <property type="match status" value="1"/>
</dbReference>
<dbReference type="InterPro" id="IPR001792">
    <property type="entry name" value="Acylphosphatase-like_dom"/>
</dbReference>
<dbReference type="PIRSF" id="PIRSF006256">
    <property type="entry name" value="CMPcnvr_hdrg_mat"/>
    <property type="match status" value="1"/>
</dbReference>
<dbReference type="InterPro" id="IPR017945">
    <property type="entry name" value="DHBP_synth_RibB-like_a/b_dom"/>
</dbReference>
<evidence type="ECO:0000256" key="3">
    <source>
        <dbReference type="ARBA" id="ARBA00008097"/>
    </source>
</evidence>
<dbReference type="SUPFAM" id="SSF55821">
    <property type="entry name" value="YrdC/RibB"/>
    <property type="match status" value="1"/>
</dbReference>
<reference evidence="14" key="1">
    <citation type="submission" date="2019-04" db="EMBL/GenBank/DDBJ databases">
        <title>Evolution of Biomass-Degrading Anaerobic Consortia Revealed by Metagenomics.</title>
        <authorList>
            <person name="Peng X."/>
        </authorList>
    </citation>
    <scope>NUCLEOTIDE SEQUENCE</scope>
    <source>
        <strain evidence="14">SIG254</strain>
    </source>
</reference>
<dbReference type="GO" id="GO:0051604">
    <property type="term" value="P:protein maturation"/>
    <property type="evidence" value="ECO:0007669"/>
    <property type="project" value="TreeGrafter"/>
</dbReference>
<comment type="similarity">
    <text evidence="3 10">Belongs to the carbamoyltransferase HypF family.</text>
</comment>
<keyword evidence="4" id="KW-0436">Ligase</keyword>
<evidence type="ECO:0000256" key="9">
    <source>
        <dbReference type="ARBA" id="ARBA00048220"/>
    </source>
</evidence>
<dbReference type="InterPro" id="IPR055128">
    <property type="entry name" value="HypF_C_2"/>
</dbReference>
<keyword evidence="6" id="KW-0863">Zinc-finger</keyword>
<evidence type="ECO:0000256" key="11">
    <source>
        <dbReference type="PROSITE-ProRule" id="PRU00520"/>
    </source>
</evidence>
<dbReference type="PROSITE" id="PS51163">
    <property type="entry name" value="YRDC"/>
    <property type="match status" value="1"/>
</dbReference>
<dbReference type="InterPro" id="IPR004421">
    <property type="entry name" value="Carbamoyltransferase_HypF"/>
</dbReference>
<dbReference type="AlphaFoldDB" id="A0A927ZNI6"/>
<dbReference type="EC" id="6.2.-.-" evidence="10"/>
<evidence type="ECO:0000256" key="5">
    <source>
        <dbReference type="ARBA" id="ARBA00022723"/>
    </source>
</evidence>
<dbReference type="InterPro" id="IPR017968">
    <property type="entry name" value="Acylphosphatase_CS"/>
</dbReference>
<evidence type="ECO:0000256" key="2">
    <source>
        <dbReference type="ARBA" id="ARBA00005614"/>
    </source>
</evidence>
<evidence type="ECO:0000313" key="14">
    <source>
        <dbReference type="EMBL" id="MBE6059145.1"/>
    </source>
</evidence>
<evidence type="ECO:0000256" key="6">
    <source>
        <dbReference type="ARBA" id="ARBA00022771"/>
    </source>
</evidence>
<keyword evidence="5" id="KW-0479">Metal-binding</keyword>
<dbReference type="GO" id="GO:0016874">
    <property type="term" value="F:ligase activity"/>
    <property type="evidence" value="ECO:0007669"/>
    <property type="project" value="UniProtKB-UniRule"/>
</dbReference>
<feature type="domain" description="YrdC-like" evidence="13">
    <location>
        <begin position="200"/>
        <end position="384"/>
    </location>
</feature>
<name>A0A927ZNI6_9CLOT</name>
<gene>
    <name evidence="14" type="primary">hypF</name>
    <name evidence="14" type="ORF">E7215_03085</name>
</gene>
<dbReference type="PANTHER" id="PTHR42959">
    <property type="entry name" value="CARBAMOYLTRANSFERASE"/>
    <property type="match status" value="1"/>
</dbReference>
<dbReference type="InterPro" id="IPR036046">
    <property type="entry name" value="Acylphosphatase-like_dom_sf"/>
</dbReference>
<dbReference type="EMBL" id="SVCM01000035">
    <property type="protein sequence ID" value="MBE6059145.1"/>
    <property type="molecule type" value="Genomic_DNA"/>
</dbReference>
<keyword evidence="11" id="KW-0378">Hydrolase</keyword>
<evidence type="ECO:0000259" key="13">
    <source>
        <dbReference type="PROSITE" id="PS51163"/>
    </source>
</evidence>
<dbReference type="Gene3D" id="3.30.420.360">
    <property type="match status" value="1"/>
</dbReference>
<feature type="domain" description="Acylphosphatase-like" evidence="12">
    <location>
        <begin position="3"/>
        <end position="90"/>
    </location>
</feature>
<dbReference type="Pfam" id="PF17788">
    <property type="entry name" value="HypF_C"/>
    <property type="match status" value="1"/>
</dbReference>
<dbReference type="PANTHER" id="PTHR42959:SF1">
    <property type="entry name" value="CARBAMOYLTRANSFERASE HYPF"/>
    <property type="match status" value="1"/>
</dbReference>